<proteinExistence type="predicted"/>
<gene>
    <name evidence="1" type="ORF">AAF712_016536</name>
</gene>
<sequence>DSPRALLGGQRNHGLLNSEAFDAASITATVGSSTFSVNHSQATHLISAGTRAERLTDTIAQLLEEYEFLSRRVMGNVGDEATTTQDIGYASRGRIPGIEAIMKRT</sequence>
<feature type="non-terminal residue" evidence="1">
    <location>
        <position position="105"/>
    </location>
</feature>
<protein>
    <submittedName>
        <fullName evidence="1">Uncharacterized protein</fullName>
    </submittedName>
</protein>
<dbReference type="EMBL" id="JBBXMP010000880">
    <property type="protein sequence ID" value="KAL0056850.1"/>
    <property type="molecule type" value="Genomic_DNA"/>
</dbReference>
<keyword evidence="2" id="KW-1185">Reference proteome</keyword>
<organism evidence="1 2">
    <name type="scientific">Marasmius tenuissimus</name>
    <dbReference type="NCBI Taxonomy" id="585030"/>
    <lineage>
        <taxon>Eukaryota</taxon>
        <taxon>Fungi</taxon>
        <taxon>Dikarya</taxon>
        <taxon>Basidiomycota</taxon>
        <taxon>Agaricomycotina</taxon>
        <taxon>Agaricomycetes</taxon>
        <taxon>Agaricomycetidae</taxon>
        <taxon>Agaricales</taxon>
        <taxon>Marasmiineae</taxon>
        <taxon>Marasmiaceae</taxon>
        <taxon>Marasmius</taxon>
    </lineage>
</organism>
<dbReference type="Proteomes" id="UP001437256">
    <property type="component" value="Unassembled WGS sequence"/>
</dbReference>
<accession>A0ABR2Z5H1</accession>
<name>A0ABR2Z5H1_9AGAR</name>
<reference evidence="1 2" key="1">
    <citation type="submission" date="2024-05" db="EMBL/GenBank/DDBJ databases">
        <title>A draft genome resource for the thread blight pathogen Marasmius tenuissimus strain MS-2.</title>
        <authorList>
            <person name="Yulfo-Soto G.E."/>
            <person name="Baruah I.K."/>
            <person name="Amoako-Attah I."/>
            <person name="Bukari Y."/>
            <person name="Meinhardt L.W."/>
            <person name="Bailey B.A."/>
            <person name="Cohen S.P."/>
        </authorList>
    </citation>
    <scope>NUCLEOTIDE SEQUENCE [LARGE SCALE GENOMIC DNA]</scope>
    <source>
        <strain evidence="1 2">MS-2</strain>
    </source>
</reference>
<feature type="non-terminal residue" evidence="1">
    <location>
        <position position="1"/>
    </location>
</feature>
<comment type="caution">
    <text evidence="1">The sequence shown here is derived from an EMBL/GenBank/DDBJ whole genome shotgun (WGS) entry which is preliminary data.</text>
</comment>
<evidence type="ECO:0000313" key="2">
    <source>
        <dbReference type="Proteomes" id="UP001437256"/>
    </source>
</evidence>
<evidence type="ECO:0000313" key="1">
    <source>
        <dbReference type="EMBL" id="KAL0056850.1"/>
    </source>
</evidence>